<evidence type="ECO:0000313" key="2">
    <source>
        <dbReference type="EMBL" id="UZJ26087.1"/>
    </source>
</evidence>
<dbReference type="Pfam" id="PF09656">
    <property type="entry name" value="PGPGW"/>
    <property type="match status" value="1"/>
</dbReference>
<sequence length="149" mass="16066">MSDTNEVSTATAVPDQGRLSGLERWREGIRSNPALNTAYRAAVGVVGAVVLVVGIILVPYPGPGWLIVLAGLAILASEFERAHRVLTFVKHYYATWTHWLGQQPRVVQGLFVLATAAVVLVTLWLLGTVSLVAGWFGWDAGWLASPIFG</sequence>
<dbReference type="Proteomes" id="UP001164965">
    <property type="component" value="Chromosome"/>
</dbReference>
<feature type="transmembrane region" description="Helical" evidence="1">
    <location>
        <begin position="38"/>
        <end position="58"/>
    </location>
</feature>
<evidence type="ECO:0000313" key="3">
    <source>
        <dbReference type="Proteomes" id="UP001164965"/>
    </source>
</evidence>
<protein>
    <submittedName>
        <fullName evidence="2">TIGR02611 family protein</fullName>
    </submittedName>
</protein>
<gene>
    <name evidence="2" type="ORF">RHODO2019_06585</name>
</gene>
<dbReference type="EMBL" id="CP110615">
    <property type="protein sequence ID" value="UZJ26087.1"/>
    <property type="molecule type" value="Genomic_DNA"/>
</dbReference>
<dbReference type="InterPro" id="IPR013434">
    <property type="entry name" value="CHP02611"/>
</dbReference>
<name>A0ABY6P369_9NOCA</name>
<keyword evidence="1" id="KW-0472">Membrane</keyword>
<dbReference type="NCBIfam" id="TIGR02611">
    <property type="entry name" value="TIGR02611 family protein"/>
    <property type="match status" value="1"/>
</dbReference>
<keyword evidence="1" id="KW-0812">Transmembrane</keyword>
<proteinExistence type="predicted"/>
<keyword evidence="1" id="KW-1133">Transmembrane helix</keyword>
<dbReference type="InterPro" id="IPR019099">
    <property type="entry name" value="Uncharacterised_PGPGW_TM"/>
</dbReference>
<feature type="transmembrane region" description="Helical" evidence="1">
    <location>
        <begin position="110"/>
        <end position="136"/>
    </location>
</feature>
<feature type="transmembrane region" description="Helical" evidence="1">
    <location>
        <begin position="64"/>
        <end position="80"/>
    </location>
</feature>
<accession>A0ABY6P369</accession>
<evidence type="ECO:0000256" key="1">
    <source>
        <dbReference type="SAM" id="Phobius"/>
    </source>
</evidence>
<reference evidence="2" key="1">
    <citation type="submission" date="2022-10" db="EMBL/GenBank/DDBJ databases">
        <title>Rhodococcus sp.75.</title>
        <authorList>
            <person name="Sun M."/>
        </authorList>
    </citation>
    <scope>NUCLEOTIDE SEQUENCE</scope>
    <source>
        <strain evidence="2">75</strain>
    </source>
</reference>
<dbReference type="RefSeq" id="WP_265384191.1">
    <property type="nucleotide sequence ID" value="NZ_CP110615.1"/>
</dbReference>
<keyword evidence="3" id="KW-1185">Reference proteome</keyword>
<organism evidence="2 3">
    <name type="scientific">Rhodococcus antarcticus</name>
    <dbReference type="NCBI Taxonomy" id="2987751"/>
    <lineage>
        <taxon>Bacteria</taxon>
        <taxon>Bacillati</taxon>
        <taxon>Actinomycetota</taxon>
        <taxon>Actinomycetes</taxon>
        <taxon>Mycobacteriales</taxon>
        <taxon>Nocardiaceae</taxon>
        <taxon>Rhodococcus</taxon>
    </lineage>
</organism>